<name>A0A9W6F892_9CHLO</name>
<reference evidence="2 3" key="1">
    <citation type="journal article" date="2023" name="Commun. Biol.">
        <title>Reorganization of the ancestral sex-determining regions during the evolution of trioecy in Pleodorina starrii.</title>
        <authorList>
            <person name="Takahashi K."/>
            <person name="Suzuki S."/>
            <person name="Kawai-Toyooka H."/>
            <person name="Yamamoto K."/>
            <person name="Hamaji T."/>
            <person name="Ootsuki R."/>
            <person name="Yamaguchi H."/>
            <person name="Kawachi M."/>
            <person name="Higashiyama T."/>
            <person name="Nozaki H."/>
        </authorList>
    </citation>
    <scope>NUCLEOTIDE SEQUENCE [LARGE SCALE GENOMIC DNA]</scope>
    <source>
        <strain evidence="2 3">NIES-4479</strain>
    </source>
</reference>
<organism evidence="2 3">
    <name type="scientific">Pleodorina starrii</name>
    <dbReference type="NCBI Taxonomy" id="330485"/>
    <lineage>
        <taxon>Eukaryota</taxon>
        <taxon>Viridiplantae</taxon>
        <taxon>Chlorophyta</taxon>
        <taxon>core chlorophytes</taxon>
        <taxon>Chlorophyceae</taxon>
        <taxon>CS clade</taxon>
        <taxon>Chlamydomonadales</taxon>
        <taxon>Volvocaceae</taxon>
        <taxon>Pleodorina</taxon>
    </lineage>
</organism>
<gene>
    <name evidence="2" type="primary">PLEST008160</name>
    <name evidence="2" type="ORF">PLESTB_001476100</name>
</gene>
<accession>A0A9W6F892</accession>
<evidence type="ECO:0000313" key="3">
    <source>
        <dbReference type="Proteomes" id="UP001165080"/>
    </source>
</evidence>
<feature type="region of interest" description="Disordered" evidence="1">
    <location>
        <begin position="50"/>
        <end position="124"/>
    </location>
</feature>
<dbReference type="AlphaFoldDB" id="A0A9W6F892"/>
<dbReference type="Proteomes" id="UP001165080">
    <property type="component" value="Unassembled WGS sequence"/>
</dbReference>
<feature type="compositionally biased region" description="Pro residues" evidence="1">
    <location>
        <begin position="114"/>
        <end position="124"/>
    </location>
</feature>
<protein>
    <submittedName>
        <fullName evidence="2">Uncharacterized protein</fullName>
    </submittedName>
</protein>
<sequence length="124" mass="13303">MCQDEPVHIWQLRLWTHIPPPPPPPPPPNLVYWWPVNPCEQGFARIPGYRTGLDGGRRDGGSLPAVRGCALLPLPTHPRAPALSPPTPSAASSPKPPSPQKDPLLRNHINASPNGPPTAPKTAP</sequence>
<keyword evidence="3" id="KW-1185">Reference proteome</keyword>
<dbReference type="EMBL" id="BRXU01000027">
    <property type="protein sequence ID" value="GLC59341.1"/>
    <property type="molecule type" value="Genomic_DNA"/>
</dbReference>
<proteinExistence type="predicted"/>
<feature type="compositionally biased region" description="Pro residues" evidence="1">
    <location>
        <begin position="75"/>
        <end position="100"/>
    </location>
</feature>
<evidence type="ECO:0000256" key="1">
    <source>
        <dbReference type="SAM" id="MobiDB-lite"/>
    </source>
</evidence>
<evidence type="ECO:0000313" key="2">
    <source>
        <dbReference type="EMBL" id="GLC59341.1"/>
    </source>
</evidence>
<comment type="caution">
    <text evidence="2">The sequence shown here is derived from an EMBL/GenBank/DDBJ whole genome shotgun (WGS) entry which is preliminary data.</text>
</comment>